<dbReference type="InterPro" id="IPR036188">
    <property type="entry name" value="FAD/NAD-bd_sf"/>
</dbReference>
<dbReference type="PANTHER" id="PTHR13789:SF309">
    <property type="entry name" value="PUTATIVE (AFU_ORTHOLOGUE AFUA_6G14510)-RELATED"/>
    <property type="match status" value="1"/>
</dbReference>
<dbReference type="PANTHER" id="PTHR13789">
    <property type="entry name" value="MONOOXYGENASE"/>
    <property type="match status" value="1"/>
</dbReference>
<reference evidence="5 6" key="1">
    <citation type="submission" date="2022-09" db="EMBL/GenBank/DDBJ databases">
        <title>Chelativorans salina sp. nov., a novel slightly halophilic bacterium isolated from a saline lake sediment enrichment.</title>
        <authorList>
            <person name="Gao L."/>
            <person name="Fang B.-Z."/>
            <person name="Li W.-J."/>
        </authorList>
    </citation>
    <scope>NUCLEOTIDE SEQUENCE [LARGE SCALE GENOMIC DNA]</scope>
    <source>
        <strain evidence="5 6">EGI FJ00035</strain>
    </source>
</reference>
<accession>A0ABT2LQR8</accession>
<dbReference type="SUPFAM" id="SSF54373">
    <property type="entry name" value="FAD-linked reductases, C-terminal domain"/>
    <property type="match status" value="1"/>
</dbReference>
<evidence type="ECO:0000259" key="4">
    <source>
        <dbReference type="Pfam" id="PF01494"/>
    </source>
</evidence>
<organism evidence="5 6">
    <name type="scientific">Chelativorans salis</name>
    <dbReference type="NCBI Taxonomy" id="2978478"/>
    <lineage>
        <taxon>Bacteria</taxon>
        <taxon>Pseudomonadati</taxon>
        <taxon>Pseudomonadota</taxon>
        <taxon>Alphaproteobacteria</taxon>
        <taxon>Hyphomicrobiales</taxon>
        <taxon>Phyllobacteriaceae</taxon>
        <taxon>Chelativorans</taxon>
    </lineage>
</organism>
<dbReference type="InterPro" id="IPR050493">
    <property type="entry name" value="FAD-dep_Monooxygenase_BioMet"/>
</dbReference>
<gene>
    <name evidence="5" type="ORF">N5A92_16745</name>
</gene>
<feature type="chain" id="PRO_5047097268" evidence="3">
    <location>
        <begin position="22"/>
        <end position="389"/>
    </location>
</feature>
<evidence type="ECO:0000313" key="5">
    <source>
        <dbReference type="EMBL" id="MCT7376681.1"/>
    </source>
</evidence>
<name>A0ABT2LQR8_9HYPH</name>
<keyword evidence="1" id="KW-0560">Oxidoreductase</keyword>
<evidence type="ECO:0000256" key="1">
    <source>
        <dbReference type="ARBA" id="ARBA00023002"/>
    </source>
</evidence>
<protein>
    <submittedName>
        <fullName evidence="5">FAD-dependent monooxygenase</fullName>
    </submittedName>
</protein>
<dbReference type="PRINTS" id="PR00420">
    <property type="entry name" value="RNGMNOXGNASE"/>
</dbReference>
<dbReference type="RefSeq" id="WP_260904813.1">
    <property type="nucleotide sequence ID" value="NZ_JAOCZP010000005.1"/>
</dbReference>
<feature type="domain" description="FAD-binding" evidence="4">
    <location>
        <begin position="7"/>
        <end position="345"/>
    </location>
</feature>
<evidence type="ECO:0000256" key="3">
    <source>
        <dbReference type="SAM" id="SignalP"/>
    </source>
</evidence>
<dbReference type="GO" id="GO:0004497">
    <property type="term" value="F:monooxygenase activity"/>
    <property type="evidence" value="ECO:0007669"/>
    <property type="project" value="UniProtKB-KW"/>
</dbReference>
<evidence type="ECO:0000313" key="6">
    <source>
        <dbReference type="Proteomes" id="UP001320831"/>
    </source>
</evidence>
<dbReference type="Proteomes" id="UP001320831">
    <property type="component" value="Unassembled WGS sequence"/>
</dbReference>
<evidence type="ECO:0000256" key="2">
    <source>
        <dbReference type="ARBA" id="ARBA00023033"/>
    </source>
</evidence>
<dbReference type="SUPFAM" id="SSF51905">
    <property type="entry name" value="FAD/NAD(P)-binding domain"/>
    <property type="match status" value="1"/>
</dbReference>
<dbReference type="Gene3D" id="3.50.50.60">
    <property type="entry name" value="FAD/NAD(P)-binding domain"/>
    <property type="match status" value="1"/>
</dbReference>
<comment type="caution">
    <text evidence="5">The sequence shown here is derived from an EMBL/GenBank/DDBJ whole genome shotgun (WGS) entry which is preliminary data.</text>
</comment>
<proteinExistence type="predicted"/>
<dbReference type="EMBL" id="JAOCZP010000005">
    <property type="protein sequence ID" value="MCT7376681.1"/>
    <property type="molecule type" value="Genomic_DNA"/>
</dbReference>
<keyword evidence="6" id="KW-1185">Reference proteome</keyword>
<feature type="signal peptide" evidence="3">
    <location>
        <begin position="1"/>
        <end position="21"/>
    </location>
</feature>
<keyword evidence="2 5" id="KW-0503">Monooxygenase</keyword>
<sequence>MSKKKLSIAVVGAGMGGLAVAATLRQVGVEVNVYEQAEQFLRVGAGIQMLPNSSRVLRGIGVEERLRKVSFEPYSHLNRVWDTGEIKRELPMPESLYGAPFLCTHRADLHEALYSVLPPEMVHLGKKLVGLDPVGDGVELGFADGTKVRADAVIGADGVHSLVRDIIVGPDAPLHKGRIAYRAVLEASLMDGEIAPSRTKWWGPDRHIVIYYTTPNRSHLYFVTSVPEDAKWMTKESWSAKGDVEELRAAYAGFHPEVQMVLNACSDCHKWAILEREPLPHWSDGRVVLLGDACHPMTPYMAQGAATSIEDAAILARCISAVEGDDIERAFRNYEANRKPRTSRIQAISSANTWMSGGNDDPTWLYGYDAWNVPLVDASEATMADVASV</sequence>
<dbReference type="InterPro" id="IPR002938">
    <property type="entry name" value="FAD-bd"/>
</dbReference>
<dbReference type="Pfam" id="PF01494">
    <property type="entry name" value="FAD_binding_3"/>
    <property type="match status" value="1"/>
</dbReference>
<keyword evidence="3" id="KW-0732">Signal</keyword>